<gene>
    <name evidence="2" type="ORF">OS493_006888</name>
</gene>
<evidence type="ECO:0000256" key="1">
    <source>
        <dbReference type="SAM" id="MobiDB-lite"/>
    </source>
</evidence>
<reference evidence="2" key="1">
    <citation type="submission" date="2023-01" db="EMBL/GenBank/DDBJ databases">
        <title>Genome assembly of the deep-sea coral Lophelia pertusa.</title>
        <authorList>
            <person name="Herrera S."/>
            <person name="Cordes E."/>
        </authorList>
    </citation>
    <scope>NUCLEOTIDE SEQUENCE</scope>
    <source>
        <strain evidence="2">USNM1676648</strain>
        <tissue evidence="2">Polyp</tissue>
    </source>
</reference>
<protein>
    <submittedName>
        <fullName evidence="2">Uncharacterized protein</fullName>
    </submittedName>
</protein>
<organism evidence="2 3">
    <name type="scientific">Desmophyllum pertusum</name>
    <dbReference type="NCBI Taxonomy" id="174260"/>
    <lineage>
        <taxon>Eukaryota</taxon>
        <taxon>Metazoa</taxon>
        <taxon>Cnidaria</taxon>
        <taxon>Anthozoa</taxon>
        <taxon>Hexacorallia</taxon>
        <taxon>Scleractinia</taxon>
        <taxon>Caryophylliina</taxon>
        <taxon>Caryophylliidae</taxon>
        <taxon>Desmophyllum</taxon>
    </lineage>
</organism>
<feature type="compositionally biased region" description="Basic and acidic residues" evidence="1">
    <location>
        <begin position="66"/>
        <end position="82"/>
    </location>
</feature>
<feature type="region of interest" description="Disordered" evidence="1">
    <location>
        <begin position="66"/>
        <end position="97"/>
    </location>
</feature>
<sequence length="97" mass="10705">MAAMTLTVQQIDGSAVNKMTETHFETLGLHAMGDRLALMAFCAPNNPSSGLEDKVERLREALSFRGKRAGDPERFSTAEHTPRSKKTPKQTLKIEFG</sequence>
<accession>A0A9W9ZSV1</accession>
<comment type="caution">
    <text evidence="2">The sequence shown here is derived from an EMBL/GenBank/DDBJ whole genome shotgun (WGS) entry which is preliminary data.</text>
</comment>
<dbReference type="CDD" id="cd09487">
    <property type="entry name" value="SAM_superfamily"/>
    <property type="match status" value="1"/>
</dbReference>
<proteinExistence type="predicted"/>
<name>A0A9W9ZSV1_9CNID</name>
<dbReference type="AlphaFoldDB" id="A0A9W9ZSV1"/>
<keyword evidence="3" id="KW-1185">Reference proteome</keyword>
<evidence type="ECO:0000313" key="3">
    <source>
        <dbReference type="Proteomes" id="UP001163046"/>
    </source>
</evidence>
<dbReference type="EMBL" id="MU825875">
    <property type="protein sequence ID" value="KAJ7386855.1"/>
    <property type="molecule type" value="Genomic_DNA"/>
</dbReference>
<dbReference type="Proteomes" id="UP001163046">
    <property type="component" value="Unassembled WGS sequence"/>
</dbReference>
<evidence type="ECO:0000313" key="2">
    <source>
        <dbReference type="EMBL" id="KAJ7386855.1"/>
    </source>
</evidence>